<dbReference type="EMBL" id="CP010519">
    <property type="protein sequence ID" value="AJE86348.1"/>
    <property type="molecule type" value="Genomic_DNA"/>
</dbReference>
<dbReference type="InterPro" id="IPR043519">
    <property type="entry name" value="NT_sf"/>
</dbReference>
<organism evidence="2 3">
    <name type="scientific">Streptomyces albus (strain ATCC 21838 / DSM 41398 / FERM P-419 / JCM 4703 / NBRC 107858)</name>
    <dbReference type="NCBI Taxonomy" id="1081613"/>
    <lineage>
        <taxon>Bacteria</taxon>
        <taxon>Bacillati</taxon>
        <taxon>Actinomycetota</taxon>
        <taxon>Actinomycetes</taxon>
        <taxon>Kitasatosporales</taxon>
        <taxon>Streptomycetaceae</taxon>
        <taxon>Streptomyces</taxon>
    </lineage>
</organism>
<feature type="domain" description="Polymerase nucleotidyl transferase" evidence="1">
    <location>
        <begin position="14"/>
        <end position="59"/>
    </location>
</feature>
<dbReference type="InterPro" id="IPR002934">
    <property type="entry name" value="Polymerase_NTP_transf_dom"/>
</dbReference>
<sequence>MPDVSTSLLLDHFVTALRTGVRPVAVWAHGSLAGGDYQEGRSDLDLIAVLDGPVTQDLRGHLRRLHRNLRATHPLAARLHCGYLDRGRLTDADLPHPAWAHERLMDRPVTPVTRRELHAFGRVFQGPGPVDLLPPVDAAELRDFLVRDQRDFWRPAVDRAELWRRDIWIDLGLLTHARAAVALREGRLITKGEALTVLAGAGAPAEVVADIRERRYGKAELHESRGEGAGGARKDEAHEEWLGRRAALTRDHLAPAIDALVAAYR</sequence>
<dbReference type="Pfam" id="PF01909">
    <property type="entry name" value="NTP_transf_2"/>
    <property type="match status" value="1"/>
</dbReference>
<accession>A0A0B5EU57</accession>
<name>A0A0B5EU57_STRA4</name>
<dbReference type="GO" id="GO:0016779">
    <property type="term" value="F:nucleotidyltransferase activity"/>
    <property type="evidence" value="ECO:0007669"/>
    <property type="project" value="InterPro"/>
</dbReference>
<evidence type="ECO:0000313" key="3">
    <source>
        <dbReference type="Proteomes" id="UP000031523"/>
    </source>
</evidence>
<protein>
    <recommendedName>
        <fullName evidence="1">Polymerase nucleotidyl transferase domain-containing protein</fullName>
    </recommendedName>
</protein>
<keyword evidence="3" id="KW-1185">Reference proteome</keyword>
<dbReference type="Proteomes" id="UP000031523">
    <property type="component" value="Chromosome"/>
</dbReference>
<evidence type="ECO:0000259" key="1">
    <source>
        <dbReference type="Pfam" id="PF01909"/>
    </source>
</evidence>
<evidence type="ECO:0000313" key="2">
    <source>
        <dbReference type="EMBL" id="AJE86348.1"/>
    </source>
</evidence>
<dbReference type="KEGG" id="sals:SLNWT_5972"/>
<dbReference type="SUPFAM" id="SSF81301">
    <property type="entry name" value="Nucleotidyltransferase"/>
    <property type="match status" value="1"/>
</dbReference>
<dbReference type="AlphaFoldDB" id="A0A0B5EU57"/>
<gene>
    <name evidence="2" type="ORF">SLNWT_5972</name>
</gene>
<proteinExistence type="predicted"/>
<reference evidence="2 3" key="1">
    <citation type="submission" date="2015-01" db="EMBL/GenBank/DDBJ databases">
        <title>Enhanced salinomycin production by adjusting the supply of polyketide extender units in Streptomyce albus DSM 41398.</title>
        <authorList>
            <person name="Lu C."/>
        </authorList>
    </citation>
    <scope>NUCLEOTIDE SEQUENCE [LARGE SCALE GENOMIC DNA]</scope>
    <source>
        <strain evidence="3">ATCC 21838 / DSM 41398 / FERM P-419 / JCM 4703 / NBRC 107858</strain>
    </source>
</reference>